<comment type="caution">
    <text evidence="4">The sequence shown here is derived from an EMBL/GenBank/DDBJ whole genome shotgun (WGS) entry which is preliminary data.</text>
</comment>
<protein>
    <submittedName>
        <fullName evidence="4">Excalibur calcium-binding domain-containing protein</fullName>
    </submittedName>
</protein>
<evidence type="ECO:0000259" key="3">
    <source>
        <dbReference type="SMART" id="SM00894"/>
    </source>
</evidence>
<evidence type="ECO:0000313" key="4">
    <source>
        <dbReference type="EMBL" id="MFB9259390.1"/>
    </source>
</evidence>
<feature type="region of interest" description="Disordered" evidence="1">
    <location>
        <begin position="1"/>
        <end position="45"/>
    </location>
</feature>
<organism evidence="4 5">
    <name type="scientific">Dietzia aerolata</name>
    <dbReference type="NCBI Taxonomy" id="595984"/>
    <lineage>
        <taxon>Bacteria</taxon>
        <taxon>Bacillati</taxon>
        <taxon>Actinomycetota</taxon>
        <taxon>Actinomycetes</taxon>
        <taxon>Mycobacteriales</taxon>
        <taxon>Dietziaceae</taxon>
        <taxon>Dietzia</taxon>
    </lineage>
</organism>
<dbReference type="EMBL" id="JBHMDY010000004">
    <property type="protein sequence ID" value="MFB9259390.1"/>
    <property type="molecule type" value="Genomic_DNA"/>
</dbReference>
<keyword evidence="5" id="KW-1185">Reference proteome</keyword>
<dbReference type="SMART" id="SM00894">
    <property type="entry name" value="Excalibur"/>
    <property type="match status" value="1"/>
</dbReference>
<evidence type="ECO:0000256" key="2">
    <source>
        <dbReference type="SAM" id="Phobius"/>
    </source>
</evidence>
<keyword evidence="2" id="KW-0472">Membrane</keyword>
<evidence type="ECO:0000256" key="1">
    <source>
        <dbReference type="SAM" id="MobiDB-lite"/>
    </source>
</evidence>
<feature type="region of interest" description="Disordered" evidence="1">
    <location>
        <begin position="197"/>
        <end position="251"/>
    </location>
</feature>
<keyword evidence="2" id="KW-1133">Transmembrane helix</keyword>
<accession>A0ABV5JR63</accession>
<dbReference type="Pfam" id="PF05901">
    <property type="entry name" value="Excalibur"/>
    <property type="match status" value="1"/>
</dbReference>
<feature type="region of interest" description="Disordered" evidence="1">
    <location>
        <begin position="150"/>
        <end position="184"/>
    </location>
</feature>
<evidence type="ECO:0000313" key="5">
    <source>
        <dbReference type="Proteomes" id="UP001589700"/>
    </source>
</evidence>
<proteinExistence type="predicted"/>
<feature type="compositionally biased region" description="Pro residues" evidence="1">
    <location>
        <begin position="219"/>
        <end position="251"/>
    </location>
</feature>
<feature type="transmembrane region" description="Helical" evidence="2">
    <location>
        <begin position="124"/>
        <end position="145"/>
    </location>
</feature>
<dbReference type="PRINTS" id="PR01217">
    <property type="entry name" value="PRICHEXTENSN"/>
</dbReference>
<sequence>MSKFARLSNPFRKYGSDSKRGKEPLPPAPYPTPPSPLPEPAPRRSLRALLRKSSPVAQLAERVGLSPTDHTSSVTELAGDEPRTWRDWRPGFALRGRGSTRPAEPILIPEPEPEPKLTFATKHAVVAAVGAVAVAALGVVGFVQLGGPDEPAPQPAAAYTEADPAPREPAREPAPLPAEDVEPAPDSAIAPEAADLVEPGPALPDEALPDTPAGEPAPAAVPPPAPIAEPAPAANPVPAPAPDPAQAPAPVPAPAGFMYKNCAEARAAGATPILAGTPGFGPHLDKDGDGVGCQSG</sequence>
<dbReference type="InterPro" id="IPR008613">
    <property type="entry name" value="Excalibur_Ca-bd_domain"/>
</dbReference>
<feature type="domain" description="Excalibur calcium-binding" evidence="3">
    <location>
        <begin position="258"/>
        <end position="294"/>
    </location>
</feature>
<name>A0ABV5JR63_9ACTN</name>
<reference evidence="4 5" key="1">
    <citation type="submission" date="2024-09" db="EMBL/GenBank/DDBJ databases">
        <authorList>
            <person name="Sun Q."/>
            <person name="Mori K."/>
        </authorList>
    </citation>
    <scope>NUCLEOTIDE SEQUENCE [LARGE SCALE GENOMIC DNA]</scope>
    <source>
        <strain evidence="4 5">CCM 7659</strain>
    </source>
</reference>
<feature type="compositionally biased region" description="Pro residues" evidence="1">
    <location>
        <begin position="24"/>
        <end position="40"/>
    </location>
</feature>
<feature type="region of interest" description="Disordered" evidence="1">
    <location>
        <begin position="58"/>
        <end position="112"/>
    </location>
</feature>
<dbReference type="Proteomes" id="UP001589700">
    <property type="component" value="Unassembled WGS sequence"/>
</dbReference>
<feature type="compositionally biased region" description="Basic and acidic residues" evidence="1">
    <location>
        <begin position="14"/>
        <end position="23"/>
    </location>
</feature>
<dbReference type="RefSeq" id="WP_338403523.1">
    <property type="nucleotide sequence ID" value="NZ_JAALDM010000067.1"/>
</dbReference>
<gene>
    <name evidence="4" type="ORF">ACFFVD_06200</name>
</gene>
<keyword evidence="2" id="KW-0812">Transmembrane</keyword>
<feature type="compositionally biased region" description="Basic and acidic residues" evidence="1">
    <location>
        <begin position="80"/>
        <end position="89"/>
    </location>
</feature>